<organism evidence="1 2">
    <name type="scientific">Psychromicrobium lacuslunae</name>
    <dbReference type="NCBI Taxonomy" id="1618207"/>
    <lineage>
        <taxon>Bacteria</taxon>
        <taxon>Bacillati</taxon>
        <taxon>Actinomycetota</taxon>
        <taxon>Actinomycetes</taxon>
        <taxon>Micrococcales</taxon>
        <taxon>Micrococcaceae</taxon>
        <taxon>Psychromicrobium</taxon>
    </lineage>
</organism>
<sequence length="133" mass="14185">MSASSDDRFFVYFLAGSATLEDAREALPLHDLGPVGVSTESFTVNAEGLRFRVSLEESAEVATAAQQAAGDQQRWQTLANCAARFSVEVSDLPAALDEINTMMELQGALQDCSDGYLVLPWNGGILGPWGAAE</sequence>
<dbReference type="Proteomes" id="UP000061839">
    <property type="component" value="Chromosome"/>
</dbReference>
<dbReference type="OrthoDB" id="3364448at2"/>
<evidence type="ECO:0000313" key="1">
    <source>
        <dbReference type="EMBL" id="AJT40949.1"/>
    </source>
</evidence>
<reference evidence="1 2" key="1">
    <citation type="journal article" date="2015" name="Genome Announc.">
        <title>Complete Genome Sequencing of Protease-Producing Novel Arthrobacter sp. Strain IHBB 11108 Using PacBio Single-Molecule Real-Time Sequencing Technology.</title>
        <authorList>
            <person name="Kiran S."/>
            <person name="Swarnkar M.K."/>
            <person name="Pal M."/>
            <person name="Thakur R."/>
            <person name="Tewari R."/>
            <person name="Singh A.K."/>
            <person name="Gulati A."/>
        </authorList>
    </citation>
    <scope>NUCLEOTIDE SEQUENCE [LARGE SCALE GENOMIC DNA]</scope>
    <source>
        <strain evidence="1 2">IHBB 11108</strain>
    </source>
</reference>
<keyword evidence="2" id="KW-1185">Reference proteome</keyword>
<dbReference type="EMBL" id="CP011005">
    <property type="protein sequence ID" value="AJT40949.1"/>
    <property type="molecule type" value="Genomic_DNA"/>
</dbReference>
<dbReference type="KEGG" id="ari:UM93_04455"/>
<dbReference type="HOGENOM" id="CLU_1902344_0_0_11"/>
<proteinExistence type="predicted"/>
<accession>A0A0D4BX97</accession>
<dbReference type="RefSeq" id="WP_045073925.1">
    <property type="nucleotide sequence ID" value="NZ_CP011005.1"/>
</dbReference>
<gene>
    <name evidence="1" type="ORF">UM93_04455</name>
</gene>
<protein>
    <submittedName>
        <fullName evidence="1">Uncharacterized protein</fullName>
    </submittedName>
</protein>
<dbReference type="PATRIC" id="fig|1618207.4.peg.906"/>
<evidence type="ECO:0000313" key="2">
    <source>
        <dbReference type="Proteomes" id="UP000061839"/>
    </source>
</evidence>
<name>A0A0D4BX97_9MICC</name>
<dbReference type="AlphaFoldDB" id="A0A0D4BX97"/>